<proteinExistence type="predicted"/>
<dbReference type="AlphaFoldDB" id="A0A078KA71"/>
<protein>
    <submittedName>
        <fullName evidence="2">Uncharacterized protein</fullName>
    </submittedName>
</protein>
<evidence type="ECO:0000313" key="4">
    <source>
        <dbReference type="Proteomes" id="UP000072874"/>
    </source>
</evidence>
<dbReference type="VEuPathDB" id="PlasmoDB:PY17X_1212700"/>
<dbReference type="RefSeq" id="XP_730632.1">
    <property type="nucleotide sequence ID" value="XM_725539.1"/>
</dbReference>
<keyword evidence="1" id="KW-0472">Membrane</keyword>
<evidence type="ECO:0000313" key="5">
    <source>
        <dbReference type="Proteomes" id="UP000072904"/>
    </source>
</evidence>
<dbReference type="KEGG" id="pyo:PY17X_1212700"/>
<reference evidence="4 5" key="1">
    <citation type="journal article" date="2014" name="BMC Biol.">
        <title>A comprehensive evaluation of rodent malaria parasite genomes and gene expression.</title>
        <authorList>
            <person name="Otto T.D."/>
            <person name="Bohme U."/>
            <person name="Jackson A.P."/>
            <person name="Hunt M."/>
            <person name="Franke-Fayard B."/>
            <person name="Hoeijmakers W.A."/>
            <person name="Religa A.A."/>
            <person name="Robertson L."/>
            <person name="Sanders M."/>
            <person name="Ogun S.A."/>
            <person name="Cunningham D."/>
            <person name="Erhart A."/>
            <person name="Billker O."/>
            <person name="Khan S.M."/>
            <person name="Stunnenberg H.G."/>
            <person name="Langhorne J."/>
            <person name="Holder A.A."/>
            <person name="Waters A.P."/>
            <person name="Newbold C.I."/>
            <person name="Pain A."/>
            <person name="Berriman M."/>
            <person name="Janse C.J."/>
        </authorList>
    </citation>
    <scope>NUCLEOTIDE SEQUENCE [LARGE SCALE GENOMIC DNA]</scope>
    <source>
        <strain evidence="3 4">17X</strain>
        <strain evidence="2 5">YM</strain>
    </source>
</reference>
<reference evidence="3" key="4">
    <citation type="submission" date="2019-05" db="EMBL/GenBank/DDBJ databases">
        <authorList>
            <consortium name="Pathogen Informatics"/>
        </authorList>
    </citation>
    <scope>NUCLEOTIDE SEQUENCE</scope>
    <source>
        <strain evidence="3">17X</strain>
    </source>
</reference>
<dbReference type="GeneID" id="3829856"/>
<dbReference type="Proteomes" id="UP000072874">
    <property type="component" value="Chromosome 12"/>
</dbReference>
<gene>
    <name evidence="3" type="ORF">PY17X_1212700</name>
    <name evidence="2" type="ORF">PYYM_1212100</name>
</gene>
<evidence type="ECO:0000256" key="1">
    <source>
        <dbReference type="SAM" id="Phobius"/>
    </source>
</evidence>
<dbReference type="VEuPathDB" id="PlasmoDB:PYYM_1212100"/>
<dbReference type="OrthoDB" id="371165at2759"/>
<dbReference type="EMBL" id="LK934640">
    <property type="protein sequence ID" value="CDU19293.1"/>
    <property type="molecule type" value="Genomic_DNA"/>
</dbReference>
<evidence type="ECO:0000313" key="3">
    <source>
        <dbReference type="EMBL" id="VTZ79928.1"/>
    </source>
</evidence>
<keyword evidence="1" id="KW-1133">Transmembrane helix</keyword>
<evidence type="ECO:0000313" key="2">
    <source>
        <dbReference type="EMBL" id="CDU19293.1"/>
    </source>
</evidence>
<keyword evidence="1" id="KW-0812">Transmembrane</keyword>
<sequence length="773" mass="92172">MPRVKREKCSKKKNFIEIYMGPNDAGAKKVDFSYYVNIESTILELLLDNNLESYTNAGKLLFIVLSGLSTKVLYIKRILNLIHLFFYKGGQKFYHSDLHLSVLLFLQSNVKMYYSKFSLYIYNLLLSNNDLDGIENNKNIFVPKHCICTLSDYLYFHINDFMILARNIIYDEVDGKIEMNNKNYMTMDNKRKGDRSYKKKLKNEKKKKKIVLYNENDEEIMQNFWKILKYTFPKSTEKNFKDLISQCSQINYPLHSIYLDIYVLINIKNVMKVVILIDQLLSLDFPYYYFYEIKLKLLLLYIHSYYKKYFFDDNSIRVGIKEDGQGGKFIISNKLGKASNLKYVDISKNINNENVMKNENKMDILSEKKVKYGTEINENKENIGELNDINQFDNDDIYSLCSNSNKGSEKGDTYIDPEPNILEFYNSSLDNDKHIYLDNFMKLYINNTENDISSLPSISDFHDNNILNKLKIKSKQIKMNYDTSSLLENVPKEEIKKLNEQAPTNNWDIKDGIDSHINNICEKKDYDNSFGKKEEKNDKCFNSEDVQNINKNTYNDIIYNIHVIENVAKSLLTKSCYDPIYLKLFYSYLLPFISFNKRIEIFLIYSHANYKLIKPLIFIIFYNNYGSEFILNTFNIIFKDQDLFQMYKNTYFNEISFKNISKTYFIFLMLLSVFFYNNPMESMLYIFNLFYKYDKEIINDQEGDIDYKKIYEDVILENDEKYVEEKKYINIMIIKFIEIYQEKFNIYLCNYFDFYRIYFILFVSCVDINKDPS</sequence>
<dbReference type="Proteomes" id="UP000072904">
    <property type="component" value="Chromosome 12"/>
</dbReference>
<dbReference type="VEuPathDB" id="PlasmoDB:Py17XNL_001204995"/>
<organism evidence="2 5">
    <name type="scientific">Plasmodium yoelii</name>
    <dbReference type="NCBI Taxonomy" id="5861"/>
    <lineage>
        <taxon>Eukaryota</taxon>
        <taxon>Sar</taxon>
        <taxon>Alveolata</taxon>
        <taxon>Apicomplexa</taxon>
        <taxon>Aconoidasida</taxon>
        <taxon>Haemosporida</taxon>
        <taxon>Plasmodiidae</taxon>
        <taxon>Plasmodium</taxon>
        <taxon>Plasmodium (Vinckeia)</taxon>
    </lineage>
</organism>
<dbReference type="VEuPathDB" id="PlasmoDB:PY02715"/>
<dbReference type="OMA" id="DAFMNLY"/>
<accession>A0A078KA71</accession>
<feature type="transmembrane region" description="Helical" evidence="1">
    <location>
        <begin position="664"/>
        <end position="687"/>
    </location>
</feature>
<reference evidence="2" key="3">
    <citation type="submission" date="2014-05" db="EMBL/GenBank/DDBJ databases">
        <authorList>
            <person name="Aslett A.Martin."/>
            <person name="De Silva Nishadi"/>
        </authorList>
    </citation>
    <scope>NUCLEOTIDE SEQUENCE</scope>
    <source>
        <strain evidence="2">YM</strain>
    </source>
</reference>
<dbReference type="EMBL" id="LM993666">
    <property type="protein sequence ID" value="VTZ79928.1"/>
    <property type="molecule type" value="Genomic_DNA"/>
</dbReference>
<name>A0A078KA71_PLAYE</name>
<reference evidence="3" key="2">
    <citation type="submission" date="2014-05" db="EMBL/GenBank/DDBJ databases">
        <authorList>
            <person name="Aslett M.A."/>
            <person name="De Silva N."/>
        </authorList>
    </citation>
    <scope>NUCLEOTIDE SEQUENCE</scope>
    <source>
        <strain evidence="3">17X</strain>
    </source>
</reference>